<accession>A0AAU9V6B1</accession>
<dbReference type="Proteomes" id="UP001153954">
    <property type="component" value="Unassembled WGS sequence"/>
</dbReference>
<dbReference type="AlphaFoldDB" id="A0AAU9V6B1"/>
<keyword evidence="4" id="KW-1185">Reference proteome</keyword>
<sequence length="203" mass="21898">MFVLNRFCVLRCFTKAIILWHSSCNSESGTSSEVRALRVSKGLGKRSGAGVGPDGRRIGAPPPAVWSRGCGATAALHVTVRRARSSRRGHRLTVASPSYCLPDGRDGGARCTAPLHSACPPADVPPPPPPPVALHPLRPEEFSASGGKNRLCSEPRIISARRTAPLRPPRRRRRGRRTAVAAAPVKRSTVARSYLNNFINYLL</sequence>
<evidence type="ECO:0000256" key="1">
    <source>
        <dbReference type="SAM" id="MobiDB-lite"/>
    </source>
</evidence>
<gene>
    <name evidence="3" type="ORF">EEDITHA_LOCUS19969</name>
</gene>
<feature type="signal peptide" evidence="2">
    <location>
        <begin position="1"/>
        <end position="16"/>
    </location>
</feature>
<evidence type="ECO:0000256" key="2">
    <source>
        <dbReference type="SAM" id="SignalP"/>
    </source>
</evidence>
<name>A0AAU9V6B1_EUPED</name>
<reference evidence="3" key="1">
    <citation type="submission" date="2022-03" db="EMBL/GenBank/DDBJ databases">
        <authorList>
            <person name="Tunstrom K."/>
        </authorList>
    </citation>
    <scope>NUCLEOTIDE SEQUENCE</scope>
</reference>
<feature type="region of interest" description="Disordered" evidence="1">
    <location>
        <begin position="143"/>
        <end position="179"/>
    </location>
</feature>
<proteinExistence type="predicted"/>
<evidence type="ECO:0000313" key="4">
    <source>
        <dbReference type="Proteomes" id="UP001153954"/>
    </source>
</evidence>
<dbReference type="EMBL" id="CAKOGL010000028">
    <property type="protein sequence ID" value="CAH2105753.1"/>
    <property type="molecule type" value="Genomic_DNA"/>
</dbReference>
<feature type="chain" id="PRO_5043415113" evidence="2">
    <location>
        <begin position="17"/>
        <end position="203"/>
    </location>
</feature>
<evidence type="ECO:0000313" key="3">
    <source>
        <dbReference type="EMBL" id="CAH2105753.1"/>
    </source>
</evidence>
<comment type="caution">
    <text evidence="3">The sequence shown here is derived from an EMBL/GenBank/DDBJ whole genome shotgun (WGS) entry which is preliminary data.</text>
</comment>
<protein>
    <submittedName>
        <fullName evidence="3">Uncharacterized protein</fullName>
    </submittedName>
</protein>
<keyword evidence="2" id="KW-0732">Signal</keyword>
<feature type="compositionally biased region" description="Basic residues" evidence="1">
    <location>
        <begin position="168"/>
        <end position="177"/>
    </location>
</feature>
<organism evidence="3 4">
    <name type="scientific">Euphydryas editha</name>
    <name type="common">Edith's checkerspot</name>
    <dbReference type="NCBI Taxonomy" id="104508"/>
    <lineage>
        <taxon>Eukaryota</taxon>
        <taxon>Metazoa</taxon>
        <taxon>Ecdysozoa</taxon>
        <taxon>Arthropoda</taxon>
        <taxon>Hexapoda</taxon>
        <taxon>Insecta</taxon>
        <taxon>Pterygota</taxon>
        <taxon>Neoptera</taxon>
        <taxon>Endopterygota</taxon>
        <taxon>Lepidoptera</taxon>
        <taxon>Glossata</taxon>
        <taxon>Ditrysia</taxon>
        <taxon>Papilionoidea</taxon>
        <taxon>Nymphalidae</taxon>
        <taxon>Nymphalinae</taxon>
        <taxon>Euphydryas</taxon>
    </lineage>
</organism>